<feature type="binding site" evidence="13">
    <location>
        <position position="125"/>
    </location>
    <ligand>
        <name>ATP</name>
        <dbReference type="ChEBI" id="CHEBI:30616"/>
    </ligand>
</feature>
<accession>A0A6P5AXV8</accession>
<protein>
    <recommendedName>
        <fullName evidence="4">Serine/threonine-protein kinase 1</fullName>
        <ecNumber evidence="3">2.7.11.1</ecNumber>
    </recommendedName>
</protein>
<comment type="subcellular location">
    <subcellularLocation>
        <location evidence="1">Host cytoplasm</location>
    </subcellularLocation>
</comment>
<dbReference type="InterPro" id="IPR051138">
    <property type="entry name" value="PIM_Ser/Thr_kinase"/>
</dbReference>
<evidence type="ECO:0000313" key="18">
    <source>
        <dbReference type="RefSeq" id="XP_019647857.1"/>
    </source>
</evidence>
<dbReference type="Gene3D" id="1.10.510.10">
    <property type="entry name" value="Transferase(Phosphotransferase) domain 1"/>
    <property type="match status" value="1"/>
</dbReference>
<evidence type="ECO:0000256" key="13">
    <source>
        <dbReference type="PROSITE-ProRule" id="PRU10141"/>
    </source>
</evidence>
<evidence type="ECO:0000256" key="10">
    <source>
        <dbReference type="ARBA" id="ARBA00023200"/>
    </source>
</evidence>
<evidence type="ECO:0000313" key="17">
    <source>
        <dbReference type="Proteomes" id="UP000515135"/>
    </source>
</evidence>
<keyword evidence="5 14" id="KW-0723">Serine/threonine-protein kinase</keyword>
<keyword evidence="8" id="KW-0418">Kinase</keyword>
<evidence type="ECO:0000256" key="1">
    <source>
        <dbReference type="ARBA" id="ARBA00004192"/>
    </source>
</evidence>
<keyword evidence="9 13" id="KW-0067">ATP-binding</keyword>
<evidence type="ECO:0000256" key="12">
    <source>
        <dbReference type="ARBA" id="ARBA00048679"/>
    </source>
</evidence>
<keyword evidence="7 13" id="KW-0547">Nucleotide-binding</keyword>
<dbReference type="GO" id="GO:0043066">
    <property type="term" value="P:negative regulation of apoptotic process"/>
    <property type="evidence" value="ECO:0007669"/>
    <property type="project" value="TreeGrafter"/>
</dbReference>
<dbReference type="GO" id="GO:0030430">
    <property type="term" value="C:host cell cytoplasm"/>
    <property type="evidence" value="ECO:0007669"/>
    <property type="project" value="UniProtKB-SubCell"/>
</dbReference>
<keyword evidence="10" id="KW-1035">Host cytoplasm</keyword>
<dbReference type="EC" id="2.7.11.1" evidence="3"/>
<feature type="region of interest" description="Disordered" evidence="15">
    <location>
        <begin position="1"/>
        <end position="36"/>
    </location>
</feature>
<dbReference type="GO" id="GO:0004674">
    <property type="term" value="F:protein serine/threonine kinase activity"/>
    <property type="evidence" value="ECO:0007669"/>
    <property type="project" value="UniProtKB-KW"/>
</dbReference>
<reference evidence="18" key="1">
    <citation type="submission" date="2025-08" db="UniProtKB">
        <authorList>
            <consortium name="RefSeq"/>
        </authorList>
    </citation>
    <scope>IDENTIFICATION</scope>
    <source>
        <tissue evidence="18">Gonad</tissue>
    </source>
</reference>
<dbReference type="KEGG" id="bbel:109488139"/>
<dbReference type="PANTHER" id="PTHR22984:SF25">
    <property type="entry name" value="PROTEIN KINASE DOMAIN-CONTAINING PROTEIN"/>
    <property type="match status" value="1"/>
</dbReference>
<evidence type="ECO:0000256" key="8">
    <source>
        <dbReference type="ARBA" id="ARBA00022777"/>
    </source>
</evidence>
<evidence type="ECO:0000256" key="2">
    <source>
        <dbReference type="ARBA" id="ARBA00005505"/>
    </source>
</evidence>
<name>A0A6P5AXV8_BRABE</name>
<dbReference type="InterPro" id="IPR000719">
    <property type="entry name" value="Prot_kinase_dom"/>
</dbReference>
<dbReference type="RefSeq" id="XP_019647857.1">
    <property type="nucleotide sequence ID" value="XM_019792298.1"/>
</dbReference>
<keyword evidence="17" id="KW-1185">Reference proteome</keyword>
<evidence type="ECO:0000256" key="5">
    <source>
        <dbReference type="ARBA" id="ARBA00022527"/>
    </source>
</evidence>
<evidence type="ECO:0000256" key="7">
    <source>
        <dbReference type="ARBA" id="ARBA00022741"/>
    </source>
</evidence>
<dbReference type="FunFam" id="1.10.510.10:FF:000571">
    <property type="entry name" value="Maternal embryonic leucine zipper kinase"/>
    <property type="match status" value="1"/>
</dbReference>
<evidence type="ECO:0000259" key="16">
    <source>
        <dbReference type="PROSITE" id="PS50011"/>
    </source>
</evidence>
<dbReference type="SMART" id="SM00220">
    <property type="entry name" value="S_TKc"/>
    <property type="match status" value="1"/>
</dbReference>
<organism evidence="17 18">
    <name type="scientific">Branchiostoma belcheri</name>
    <name type="common">Amphioxus</name>
    <dbReference type="NCBI Taxonomy" id="7741"/>
    <lineage>
        <taxon>Eukaryota</taxon>
        <taxon>Metazoa</taxon>
        <taxon>Chordata</taxon>
        <taxon>Cephalochordata</taxon>
        <taxon>Leptocardii</taxon>
        <taxon>Amphioxiformes</taxon>
        <taxon>Branchiostomatidae</taxon>
        <taxon>Branchiostoma</taxon>
    </lineage>
</organism>
<dbReference type="PROSITE" id="PS50011">
    <property type="entry name" value="PROTEIN_KINASE_DOM"/>
    <property type="match status" value="1"/>
</dbReference>
<comment type="catalytic activity">
    <reaction evidence="11">
        <text>L-threonyl-[protein] + ATP = O-phospho-L-threonyl-[protein] + ADP + H(+)</text>
        <dbReference type="Rhea" id="RHEA:46608"/>
        <dbReference type="Rhea" id="RHEA-COMP:11060"/>
        <dbReference type="Rhea" id="RHEA-COMP:11605"/>
        <dbReference type="ChEBI" id="CHEBI:15378"/>
        <dbReference type="ChEBI" id="CHEBI:30013"/>
        <dbReference type="ChEBI" id="CHEBI:30616"/>
        <dbReference type="ChEBI" id="CHEBI:61977"/>
        <dbReference type="ChEBI" id="CHEBI:456216"/>
        <dbReference type="EC" id="2.7.11.1"/>
    </reaction>
</comment>
<evidence type="ECO:0000256" key="9">
    <source>
        <dbReference type="ARBA" id="ARBA00022840"/>
    </source>
</evidence>
<evidence type="ECO:0000256" key="15">
    <source>
        <dbReference type="SAM" id="MobiDB-lite"/>
    </source>
</evidence>
<evidence type="ECO:0000256" key="14">
    <source>
        <dbReference type="RuleBase" id="RU000304"/>
    </source>
</evidence>
<evidence type="ECO:0000256" key="3">
    <source>
        <dbReference type="ARBA" id="ARBA00012513"/>
    </source>
</evidence>
<dbReference type="Gene3D" id="3.30.200.20">
    <property type="entry name" value="Phosphorylase Kinase, domain 1"/>
    <property type="match status" value="1"/>
</dbReference>
<keyword evidence="6" id="KW-0808">Transferase</keyword>
<evidence type="ECO:0000256" key="4">
    <source>
        <dbReference type="ARBA" id="ARBA00016885"/>
    </source>
</evidence>
<dbReference type="InterPro" id="IPR008271">
    <property type="entry name" value="Ser/Thr_kinase_AS"/>
</dbReference>
<dbReference type="AlphaFoldDB" id="A0A6P5AXV8"/>
<evidence type="ECO:0000256" key="6">
    <source>
        <dbReference type="ARBA" id="ARBA00022679"/>
    </source>
</evidence>
<dbReference type="GO" id="GO:0005524">
    <property type="term" value="F:ATP binding"/>
    <property type="evidence" value="ECO:0007669"/>
    <property type="project" value="UniProtKB-UniRule"/>
</dbReference>
<dbReference type="Pfam" id="PF00069">
    <property type="entry name" value="Pkinase"/>
    <property type="match status" value="1"/>
</dbReference>
<dbReference type="InterPro" id="IPR011009">
    <property type="entry name" value="Kinase-like_dom_sf"/>
</dbReference>
<dbReference type="GeneID" id="109488139"/>
<dbReference type="GO" id="GO:0005737">
    <property type="term" value="C:cytoplasm"/>
    <property type="evidence" value="ECO:0007669"/>
    <property type="project" value="TreeGrafter"/>
</dbReference>
<comment type="similarity">
    <text evidence="2">Belongs to the protein kinase superfamily. CAMK Ser/Thr protein kinase family. PIM subfamily.</text>
</comment>
<dbReference type="InterPro" id="IPR017441">
    <property type="entry name" value="Protein_kinase_ATP_BS"/>
</dbReference>
<dbReference type="PROSITE" id="PS00108">
    <property type="entry name" value="PROTEIN_KINASE_ST"/>
    <property type="match status" value="1"/>
</dbReference>
<dbReference type="PANTHER" id="PTHR22984">
    <property type="entry name" value="SERINE/THREONINE-PROTEIN KINASE PIM"/>
    <property type="match status" value="1"/>
</dbReference>
<gene>
    <name evidence="18" type="primary">LOC109488139</name>
</gene>
<dbReference type="GO" id="GO:0007346">
    <property type="term" value="P:regulation of mitotic cell cycle"/>
    <property type="evidence" value="ECO:0007669"/>
    <property type="project" value="TreeGrafter"/>
</dbReference>
<evidence type="ECO:0000256" key="11">
    <source>
        <dbReference type="ARBA" id="ARBA00047899"/>
    </source>
</evidence>
<dbReference type="OrthoDB" id="10252171at2759"/>
<comment type="catalytic activity">
    <reaction evidence="12">
        <text>L-seryl-[protein] + ATP = O-phospho-L-seryl-[protein] + ADP + H(+)</text>
        <dbReference type="Rhea" id="RHEA:17989"/>
        <dbReference type="Rhea" id="RHEA-COMP:9863"/>
        <dbReference type="Rhea" id="RHEA-COMP:11604"/>
        <dbReference type="ChEBI" id="CHEBI:15378"/>
        <dbReference type="ChEBI" id="CHEBI:29999"/>
        <dbReference type="ChEBI" id="CHEBI:30616"/>
        <dbReference type="ChEBI" id="CHEBI:83421"/>
        <dbReference type="ChEBI" id="CHEBI:456216"/>
        <dbReference type="EC" id="2.7.11.1"/>
    </reaction>
</comment>
<dbReference type="SUPFAM" id="SSF56112">
    <property type="entry name" value="Protein kinase-like (PK-like)"/>
    <property type="match status" value="1"/>
</dbReference>
<dbReference type="PROSITE" id="PS00107">
    <property type="entry name" value="PROTEIN_KINASE_ATP"/>
    <property type="match status" value="1"/>
</dbReference>
<feature type="domain" description="Protein kinase" evidence="16">
    <location>
        <begin position="96"/>
        <end position="346"/>
    </location>
</feature>
<dbReference type="CDD" id="cd14005">
    <property type="entry name" value="STKc_PIM"/>
    <property type="match status" value="1"/>
</dbReference>
<dbReference type="Proteomes" id="UP000515135">
    <property type="component" value="Unplaced"/>
</dbReference>
<sequence length="383" mass="43086">MPQPRPSTAWALAGKSDEVAAESQQDAPKPTVAPQRPVPAVVTPVALSEKIAVFRHPTANVNLVKGSFVQPCPTSSMDLTPGKPPVTERESFEKVYHRGAMLGSGGFGNVYAGTRARDGLPVAIKDIAREKVTGWGQLNGVRVPLEIVLLRRVMGHDDIIKLLDWTERPDSYILILERPEPVMDLFHFITEKGALGEFLSRDFMLQIVHMVRHCHNQGVVHRDIKAENLLVELKTGRIKLIDFGSGAFLKDTVYTDFAGTRVYSPPECIRFHRYHGRRAAVWSLGILLYEMVCGNIPFERDSEICRGEVYFERRVSKECEDLIRWMLTIRPSGRPSLQQILEHPWMLKGRSLSRRLSSADFFPKATAISTKTWWPIAHGTKGN</sequence>
<proteinExistence type="inferred from homology"/>